<protein>
    <submittedName>
        <fullName evidence="1">Uncharacterized protein</fullName>
    </submittedName>
</protein>
<reference evidence="1" key="1">
    <citation type="submission" date="2019-10" db="EMBL/GenBank/DDBJ databases">
        <authorList>
            <person name="Soares A.E.R."/>
            <person name="Aleixo A."/>
            <person name="Schneider P."/>
            <person name="Miyaki C.Y."/>
            <person name="Schneider M.P."/>
            <person name="Mello C."/>
            <person name="Vasconcelos A.T.R."/>
        </authorList>
    </citation>
    <scope>NUCLEOTIDE SEQUENCE</scope>
    <source>
        <tissue evidence="1">Muscle</tissue>
    </source>
</reference>
<accession>A0ABQ9CP68</accession>
<name>A0ABQ9CP68_9PASS</name>
<organism evidence="1 2">
    <name type="scientific">Willisornis vidua</name>
    <name type="common">Xingu scale-backed antbird</name>
    <dbReference type="NCBI Taxonomy" id="1566151"/>
    <lineage>
        <taxon>Eukaryota</taxon>
        <taxon>Metazoa</taxon>
        <taxon>Chordata</taxon>
        <taxon>Craniata</taxon>
        <taxon>Vertebrata</taxon>
        <taxon>Euteleostomi</taxon>
        <taxon>Archelosauria</taxon>
        <taxon>Archosauria</taxon>
        <taxon>Dinosauria</taxon>
        <taxon>Saurischia</taxon>
        <taxon>Theropoda</taxon>
        <taxon>Coelurosauria</taxon>
        <taxon>Aves</taxon>
        <taxon>Neognathae</taxon>
        <taxon>Neoaves</taxon>
        <taxon>Telluraves</taxon>
        <taxon>Australaves</taxon>
        <taxon>Passeriformes</taxon>
        <taxon>Thamnophilidae</taxon>
        <taxon>Willisornis</taxon>
    </lineage>
</organism>
<keyword evidence="2" id="KW-1185">Reference proteome</keyword>
<dbReference type="EMBL" id="WHWB01034642">
    <property type="protein sequence ID" value="KAJ7406575.1"/>
    <property type="molecule type" value="Genomic_DNA"/>
</dbReference>
<evidence type="ECO:0000313" key="2">
    <source>
        <dbReference type="Proteomes" id="UP001145742"/>
    </source>
</evidence>
<dbReference type="Proteomes" id="UP001145742">
    <property type="component" value="Unassembled WGS sequence"/>
</dbReference>
<comment type="caution">
    <text evidence="1">The sequence shown here is derived from an EMBL/GenBank/DDBJ whole genome shotgun (WGS) entry which is preliminary data.</text>
</comment>
<evidence type="ECO:0000313" key="1">
    <source>
        <dbReference type="EMBL" id="KAJ7406575.1"/>
    </source>
</evidence>
<proteinExistence type="predicted"/>
<gene>
    <name evidence="1" type="ORF">WISP_132624</name>
</gene>
<sequence>MSDLYPSAASCPSFLMPLGFSLNTQEQGLCEVGQVCGIIHDELRQEELFNMSNLVWWKVSLFMAGMLELVDL</sequence>